<dbReference type="Pfam" id="PF13673">
    <property type="entry name" value="Acetyltransf_10"/>
    <property type="match status" value="1"/>
</dbReference>
<feature type="domain" description="N-acetyltransferase" evidence="1">
    <location>
        <begin position="1"/>
        <end position="143"/>
    </location>
</feature>
<name>A0ABV1ERK9_9FIRM</name>
<dbReference type="EC" id="2.3.1.-" evidence="2"/>
<comment type="caution">
    <text evidence="2">The sequence shown here is derived from an EMBL/GenBank/DDBJ whole genome shotgun (WGS) entry which is preliminary data.</text>
</comment>
<dbReference type="InterPro" id="IPR052564">
    <property type="entry name" value="N-acetyltrans/Recomb-assoc"/>
</dbReference>
<protein>
    <submittedName>
        <fullName evidence="2">GNAT family N-acetyltransferase</fullName>
        <ecNumber evidence="2">2.3.1.-</ecNumber>
    </submittedName>
</protein>
<evidence type="ECO:0000313" key="2">
    <source>
        <dbReference type="EMBL" id="MEQ2456744.1"/>
    </source>
</evidence>
<dbReference type="InterPro" id="IPR016181">
    <property type="entry name" value="Acyl_CoA_acyltransferase"/>
</dbReference>
<dbReference type="RefSeq" id="WP_349140434.1">
    <property type="nucleotide sequence ID" value="NZ_JBBMFT010000005.1"/>
</dbReference>
<organism evidence="2 3">
    <name type="scientific">Flavonifractor hominis</name>
    <dbReference type="NCBI Taxonomy" id="3133178"/>
    <lineage>
        <taxon>Bacteria</taxon>
        <taxon>Bacillati</taxon>
        <taxon>Bacillota</taxon>
        <taxon>Clostridia</taxon>
        <taxon>Eubacteriales</taxon>
        <taxon>Oscillospiraceae</taxon>
        <taxon>Flavonifractor</taxon>
    </lineage>
</organism>
<dbReference type="GO" id="GO:0016746">
    <property type="term" value="F:acyltransferase activity"/>
    <property type="evidence" value="ECO:0007669"/>
    <property type="project" value="UniProtKB-KW"/>
</dbReference>
<keyword evidence="2" id="KW-0808">Transferase</keyword>
<dbReference type="CDD" id="cd04301">
    <property type="entry name" value="NAT_SF"/>
    <property type="match status" value="1"/>
</dbReference>
<keyword evidence="3" id="KW-1185">Reference proteome</keyword>
<dbReference type="PROSITE" id="PS51186">
    <property type="entry name" value="GNAT"/>
    <property type="match status" value="1"/>
</dbReference>
<dbReference type="SUPFAM" id="SSF55729">
    <property type="entry name" value="Acyl-CoA N-acyltransferases (Nat)"/>
    <property type="match status" value="1"/>
</dbReference>
<dbReference type="PANTHER" id="PTHR43451">
    <property type="entry name" value="ACETYLTRANSFERASE (GNAT) FAMILY PROTEIN"/>
    <property type="match status" value="1"/>
</dbReference>
<dbReference type="InterPro" id="IPR000182">
    <property type="entry name" value="GNAT_dom"/>
</dbReference>
<dbReference type="Gene3D" id="3.40.630.30">
    <property type="match status" value="1"/>
</dbReference>
<evidence type="ECO:0000313" key="3">
    <source>
        <dbReference type="Proteomes" id="UP001440599"/>
    </source>
</evidence>
<accession>A0ABV1ERK9</accession>
<dbReference type="Proteomes" id="UP001440599">
    <property type="component" value="Unassembled WGS sequence"/>
</dbReference>
<dbReference type="EMBL" id="JBBMFT010000005">
    <property type="protein sequence ID" value="MEQ2456744.1"/>
    <property type="molecule type" value="Genomic_DNA"/>
</dbReference>
<keyword evidence="2" id="KW-0012">Acyltransferase</keyword>
<sequence>MHLRTYRSADCPVLAQLFYDTVHTVNARDYTRQQLDAWADGQVDLAAWDASFLAHTTLVAEEDGVLIGFADLAEGGYLDRLYVHKDYQGRGVATALCDALAGARLTHASRTAKPFFEKRGWRVVKEQQVERHGVLLTNFVMER</sequence>
<dbReference type="PANTHER" id="PTHR43451:SF1">
    <property type="entry name" value="ACETYLTRANSFERASE"/>
    <property type="match status" value="1"/>
</dbReference>
<gene>
    <name evidence="2" type="ORF">WMO45_09435</name>
</gene>
<proteinExistence type="predicted"/>
<reference evidence="2 3" key="1">
    <citation type="submission" date="2024-03" db="EMBL/GenBank/DDBJ databases">
        <title>Human intestinal bacterial collection.</title>
        <authorList>
            <person name="Pauvert C."/>
            <person name="Hitch T.C.A."/>
            <person name="Clavel T."/>
        </authorList>
    </citation>
    <scope>NUCLEOTIDE SEQUENCE [LARGE SCALE GENOMIC DNA]</scope>
    <source>
        <strain evidence="2 3">CLA-AP-H34</strain>
    </source>
</reference>
<evidence type="ECO:0000259" key="1">
    <source>
        <dbReference type="PROSITE" id="PS51186"/>
    </source>
</evidence>